<evidence type="ECO:0000313" key="1">
    <source>
        <dbReference type="EMBL" id="MBZ5488971.1"/>
    </source>
</evidence>
<dbReference type="EMBL" id="JABYQT010000014">
    <property type="protein sequence ID" value="MBZ5488971.1"/>
    <property type="molecule type" value="Genomic_DNA"/>
</dbReference>
<sequence>DEPTRPLPLAHHTAVIERGPFTLEGDLALFKRHRVTRLVCKNAGGDGARAKLDAAHQLGVPVVMIERPPLPARREVHGVDDVLAWLDHATDRGV</sequence>
<protein>
    <submittedName>
        <fullName evidence="1">Precorrin-6A/cobalt-precorrin-6A reductase</fullName>
    </submittedName>
</protein>
<accession>A0ACC5VXM0</accession>
<reference evidence="1" key="1">
    <citation type="submission" date="2020-06" db="EMBL/GenBank/DDBJ databases">
        <title>Whole Genome Sequence of Halomonas aquamarina MB598.</title>
        <authorList>
            <person name="Pervaiz M."/>
            <person name="Fariq A."/>
            <person name="Yasmin A."/>
            <person name="Welch M."/>
        </authorList>
    </citation>
    <scope>NUCLEOTIDE SEQUENCE</scope>
    <source>
        <strain evidence="1">MB598</strain>
    </source>
</reference>
<feature type="non-terminal residue" evidence="1">
    <location>
        <position position="1"/>
    </location>
</feature>
<organism evidence="1 2">
    <name type="scientific">Vreelandella aquamarina</name>
    <dbReference type="NCBI Taxonomy" id="77097"/>
    <lineage>
        <taxon>Bacteria</taxon>
        <taxon>Pseudomonadati</taxon>
        <taxon>Pseudomonadota</taxon>
        <taxon>Gammaproteobacteria</taxon>
        <taxon>Oceanospirillales</taxon>
        <taxon>Halomonadaceae</taxon>
        <taxon>Vreelandella</taxon>
    </lineage>
</organism>
<proteinExistence type="predicted"/>
<dbReference type="Proteomes" id="UP001319846">
    <property type="component" value="Unassembled WGS sequence"/>
</dbReference>
<gene>
    <name evidence="1" type="ORF">HW452_15715</name>
</gene>
<comment type="caution">
    <text evidence="1">The sequence shown here is derived from an EMBL/GenBank/DDBJ whole genome shotgun (WGS) entry which is preliminary data.</text>
</comment>
<evidence type="ECO:0000313" key="2">
    <source>
        <dbReference type="Proteomes" id="UP001319846"/>
    </source>
</evidence>
<keyword evidence="2" id="KW-1185">Reference proteome</keyword>
<name>A0ACC5VXM0_9GAMM</name>